<dbReference type="GO" id="GO:0008168">
    <property type="term" value="F:methyltransferase activity"/>
    <property type="evidence" value="ECO:0007669"/>
    <property type="project" value="UniProtKB-KW"/>
</dbReference>
<dbReference type="AlphaFoldDB" id="A0A2S0VML0"/>
<dbReference type="Proteomes" id="UP000244441">
    <property type="component" value="Chromosome"/>
</dbReference>
<dbReference type="OrthoDB" id="9791944at2"/>
<sequence length="216" mass="25362">MSKLVAPEPCPLCQTQCDEEFSRDKKRPYLQCPHCKLVFVPRHFHLSAQQEKAEYDKHQNQADDMGYRRFLARTVTPLIKQLPKNAQGLDFGCGPGPTLSLMMQEADLACDNYDLYYFNHPELLQRQYDFITMTEVIEHLATPINQLQQLDQLLKPSATLAVMTKRVLSADKFKNWHYKNDPTHICFYSIETFEYISDQFNWKLDIIDQDVVFFEK</sequence>
<keyword evidence="1" id="KW-0489">Methyltransferase</keyword>
<protein>
    <submittedName>
        <fullName evidence="1">Methyltransferase</fullName>
    </submittedName>
</protein>
<dbReference type="Gene3D" id="3.40.50.150">
    <property type="entry name" value="Vaccinia Virus protein VP39"/>
    <property type="match status" value="1"/>
</dbReference>
<dbReference type="RefSeq" id="WP_108601496.1">
    <property type="nucleotide sequence ID" value="NZ_CP026604.1"/>
</dbReference>
<accession>A0A2S0VML0</accession>
<gene>
    <name evidence="1" type="ORF">C2869_02745</name>
</gene>
<name>A0A2S0VML0_9ALTE</name>
<evidence type="ECO:0000313" key="2">
    <source>
        <dbReference type="Proteomes" id="UP000244441"/>
    </source>
</evidence>
<dbReference type="SUPFAM" id="SSF53335">
    <property type="entry name" value="S-adenosyl-L-methionine-dependent methyltransferases"/>
    <property type="match status" value="1"/>
</dbReference>
<dbReference type="InterPro" id="IPR029063">
    <property type="entry name" value="SAM-dependent_MTases_sf"/>
</dbReference>
<evidence type="ECO:0000313" key="1">
    <source>
        <dbReference type="EMBL" id="AWB65419.1"/>
    </source>
</evidence>
<proteinExistence type="predicted"/>
<dbReference type="EMBL" id="CP026604">
    <property type="protein sequence ID" value="AWB65419.1"/>
    <property type="molecule type" value="Genomic_DNA"/>
</dbReference>
<dbReference type="KEGG" id="cate:C2869_02745"/>
<keyword evidence="2" id="KW-1185">Reference proteome</keyword>
<organism evidence="1 2">
    <name type="scientific">Saccharobesus litoralis</name>
    <dbReference type="NCBI Taxonomy" id="2172099"/>
    <lineage>
        <taxon>Bacteria</taxon>
        <taxon>Pseudomonadati</taxon>
        <taxon>Pseudomonadota</taxon>
        <taxon>Gammaproteobacteria</taxon>
        <taxon>Alteromonadales</taxon>
        <taxon>Alteromonadaceae</taxon>
        <taxon>Saccharobesus</taxon>
    </lineage>
</organism>
<reference evidence="1 2" key="1">
    <citation type="submission" date="2018-01" db="EMBL/GenBank/DDBJ databases">
        <title>Genome sequence of a Cantenovulum-like bacteria.</title>
        <authorList>
            <person name="Tan W.R."/>
            <person name="Lau N.-S."/>
            <person name="Go F."/>
            <person name="Amirul A.-A.A."/>
        </authorList>
    </citation>
    <scope>NUCLEOTIDE SEQUENCE [LARGE SCALE GENOMIC DNA]</scope>
    <source>
        <strain evidence="1 2">CCB-QB4</strain>
    </source>
</reference>
<dbReference type="Pfam" id="PF13489">
    <property type="entry name" value="Methyltransf_23"/>
    <property type="match status" value="1"/>
</dbReference>
<dbReference type="GO" id="GO:0032259">
    <property type="term" value="P:methylation"/>
    <property type="evidence" value="ECO:0007669"/>
    <property type="project" value="UniProtKB-KW"/>
</dbReference>
<keyword evidence="1" id="KW-0808">Transferase</keyword>